<keyword evidence="6" id="KW-0139">CF(1)</keyword>
<dbReference type="PANTHER" id="PTHR13822">
    <property type="entry name" value="ATP SYNTHASE DELTA/EPSILON CHAIN"/>
    <property type="match status" value="1"/>
</dbReference>
<dbReference type="CDD" id="cd12152">
    <property type="entry name" value="F1-ATPase_delta"/>
    <property type="match status" value="1"/>
</dbReference>
<gene>
    <name evidence="9" type="primary">atpE</name>
</gene>
<evidence type="ECO:0000256" key="4">
    <source>
        <dbReference type="ARBA" id="ARBA00023065"/>
    </source>
</evidence>
<proteinExistence type="inferred from homology"/>
<keyword evidence="9" id="KW-0934">Plastid</keyword>
<dbReference type="HAMAP" id="MF_00530">
    <property type="entry name" value="ATP_synth_epsil_bac"/>
    <property type="match status" value="1"/>
</dbReference>
<evidence type="ECO:0000313" key="9">
    <source>
        <dbReference type="EMBL" id="AZU95785.1"/>
    </source>
</evidence>
<comment type="subcellular location">
    <subcellularLocation>
        <location evidence="1">Membrane</location>
        <topology evidence="1">Peripheral membrane protein</topology>
    </subcellularLocation>
</comment>
<keyword evidence="7" id="KW-0066">ATP synthesis</keyword>
<evidence type="ECO:0000256" key="2">
    <source>
        <dbReference type="ARBA" id="ARBA00005712"/>
    </source>
</evidence>
<dbReference type="RefSeq" id="YP_009555668.1">
    <property type="nucleotide sequence ID" value="NC_040926.1"/>
</dbReference>
<keyword evidence="3" id="KW-0813">Transport</keyword>
<accession>A0A3T0IAT8</accession>
<organism evidence="9">
    <name type="scientific">Selaginella kraussiana</name>
    <dbReference type="NCBI Taxonomy" id="81964"/>
    <lineage>
        <taxon>Eukaryota</taxon>
        <taxon>Viridiplantae</taxon>
        <taxon>Streptophyta</taxon>
        <taxon>Embryophyta</taxon>
        <taxon>Tracheophyta</taxon>
        <taxon>Lycopodiopsida</taxon>
        <taxon>Selaginellales</taxon>
        <taxon>Selaginellaceae</taxon>
        <taxon>Selaginella</taxon>
    </lineage>
</organism>
<keyword evidence="5" id="KW-0472">Membrane</keyword>
<feature type="domain" description="ATP synthase F1 complex delta/epsilon subunit N-terminal" evidence="8">
    <location>
        <begin position="3"/>
        <end position="82"/>
    </location>
</feature>
<dbReference type="GeneID" id="39109975"/>
<geneLocation type="plastid" evidence="9"/>
<dbReference type="GO" id="GO:0045259">
    <property type="term" value="C:proton-transporting ATP synthase complex"/>
    <property type="evidence" value="ECO:0007669"/>
    <property type="project" value="UniProtKB-KW"/>
</dbReference>
<dbReference type="SUPFAM" id="SSF51344">
    <property type="entry name" value="Epsilon subunit of F1F0-ATP synthase N-terminal domain"/>
    <property type="match status" value="1"/>
</dbReference>
<dbReference type="Pfam" id="PF02823">
    <property type="entry name" value="ATP-synt_DE_N"/>
    <property type="match status" value="1"/>
</dbReference>
<dbReference type="InterPro" id="IPR020546">
    <property type="entry name" value="ATP_synth_F1_dsu/esu_N"/>
</dbReference>
<dbReference type="AlphaFoldDB" id="A0A3T0IAT8"/>
<name>A0A3T0IAT8_9TRAC</name>
<evidence type="ECO:0000256" key="1">
    <source>
        <dbReference type="ARBA" id="ARBA00004170"/>
    </source>
</evidence>
<dbReference type="NCBIfam" id="TIGR01216">
    <property type="entry name" value="ATP_synt_epsi"/>
    <property type="match status" value="1"/>
</dbReference>
<dbReference type="InterPro" id="IPR036771">
    <property type="entry name" value="ATPsynth_dsu/esu_N"/>
</dbReference>
<evidence type="ECO:0000256" key="5">
    <source>
        <dbReference type="ARBA" id="ARBA00023136"/>
    </source>
</evidence>
<reference evidence="9" key="1">
    <citation type="journal article" date="2018" name="New Phytol.">
        <title>Lycophyte plastid genomics: extreme variation in GC, gene and intron content and multiple inversions between a direct and inverted orientation of the rRNA repeat.</title>
        <authorList>
            <person name="Mower J.P."/>
            <person name="Ma P.F."/>
            <person name="Grewe F."/>
            <person name="Taylor A."/>
            <person name="Michael T.P."/>
            <person name="VanBuren R."/>
            <person name="Qiu Y.L."/>
        </authorList>
    </citation>
    <scope>NUCLEOTIDE SEQUENCE</scope>
</reference>
<dbReference type="Gene3D" id="6.10.140.480">
    <property type="match status" value="1"/>
</dbReference>
<keyword evidence="4" id="KW-0406">Ion transport</keyword>
<dbReference type="Gene3D" id="2.60.15.10">
    <property type="entry name" value="F0F1 ATP synthase delta/epsilon subunit, N-terminal"/>
    <property type="match status" value="1"/>
</dbReference>
<dbReference type="PANTHER" id="PTHR13822:SF10">
    <property type="entry name" value="ATP SYNTHASE EPSILON CHAIN, CHLOROPLASTIC"/>
    <property type="match status" value="1"/>
</dbReference>
<sequence length="137" mass="14839">MTLTLRIMTPNQVVRDSEVQEVILATISGRIGVLTDHAPPLAALDIGVLKIRVKRRWSVPALMGGFAVVDENGGVTILVDEADDAKDIEPRRAKADYLAARDELARARGRKQEIGANSAMRRAKARLDAVTATTVPN</sequence>
<dbReference type="EMBL" id="MH549643">
    <property type="protein sequence ID" value="AZU95785.1"/>
    <property type="molecule type" value="Genomic_DNA"/>
</dbReference>
<evidence type="ECO:0000256" key="3">
    <source>
        <dbReference type="ARBA" id="ARBA00022448"/>
    </source>
</evidence>
<dbReference type="GO" id="GO:0046933">
    <property type="term" value="F:proton-transporting ATP synthase activity, rotational mechanism"/>
    <property type="evidence" value="ECO:0007669"/>
    <property type="project" value="InterPro"/>
</dbReference>
<protein>
    <submittedName>
        <fullName evidence="9">ATP synthase CF1 subunit epsilon</fullName>
    </submittedName>
</protein>
<evidence type="ECO:0000256" key="7">
    <source>
        <dbReference type="ARBA" id="ARBA00023310"/>
    </source>
</evidence>
<evidence type="ECO:0000259" key="8">
    <source>
        <dbReference type="Pfam" id="PF02823"/>
    </source>
</evidence>
<comment type="similarity">
    <text evidence="2">Belongs to the ATPase epsilon chain family.</text>
</comment>
<evidence type="ECO:0000256" key="6">
    <source>
        <dbReference type="ARBA" id="ARBA00023196"/>
    </source>
</evidence>
<dbReference type="InterPro" id="IPR001469">
    <property type="entry name" value="ATP_synth_F1_dsu/esu"/>
</dbReference>